<dbReference type="GO" id="GO:0004853">
    <property type="term" value="F:uroporphyrinogen decarboxylase activity"/>
    <property type="evidence" value="ECO:0007669"/>
    <property type="project" value="InterPro"/>
</dbReference>
<gene>
    <name evidence="2" type="ORF">ENG47_06460</name>
</gene>
<comment type="caution">
    <text evidence="2">The sequence shown here is derived from an EMBL/GenBank/DDBJ whole genome shotgun (WGS) entry which is preliminary data.</text>
</comment>
<dbReference type="AlphaFoldDB" id="A0A7V0QSP8"/>
<name>A0A7V0QSP8_UNCAE</name>
<dbReference type="InterPro" id="IPR000257">
    <property type="entry name" value="Uroporphyrinogen_deCOase"/>
</dbReference>
<sequence>MEKKMKVPLEHPRPDIEDFVEIITRRKTPGRVPLVELHIDKEVIKYITEKKLGEKWIEPSSNDRKTQKIALKNYINCWYRLGYDFVRLSGDFRFLAGLSFTSKVRKGRDTASLSRGQRNWVEEEKGVISSWKDFEEYPWPSVDKVDLWPYEFISENLPEGMGIFACPSMGIFEVGVNELFGYENLCYLIYDNPDLVKAAFDRIGELIYEWYRKIVGLKNLVGFFQGDDMGFKTSTLLSPDFLKDHVLPWHKKIASLAHEHGLLYLLHSCGNIDSIMKDLIEDVKIDAKHSFEDDIMPVTVFKKKYGNRVGVLGGVDMDKLCRLKEDELREYVDNILDECMQGGGYALGSGNSITNYVPVKNYFIMLDEGLKQK</sequence>
<dbReference type="EMBL" id="DRBC01000390">
    <property type="protein sequence ID" value="HDN85377.1"/>
    <property type="molecule type" value="Genomic_DNA"/>
</dbReference>
<dbReference type="PANTHER" id="PTHR47099:SF1">
    <property type="entry name" value="METHYLCOBAMIDE:COM METHYLTRANSFERASE MTBA"/>
    <property type="match status" value="1"/>
</dbReference>
<accession>A0A7V0QSP8</accession>
<protein>
    <recommendedName>
        <fullName evidence="1">Uroporphyrinogen decarboxylase (URO-D) domain-containing protein</fullName>
    </recommendedName>
</protein>
<dbReference type="GO" id="GO:0006779">
    <property type="term" value="P:porphyrin-containing compound biosynthetic process"/>
    <property type="evidence" value="ECO:0007669"/>
    <property type="project" value="InterPro"/>
</dbReference>
<dbReference type="Pfam" id="PF01208">
    <property type="entry name" value="URO-D"/>
    <property type="match status" value="1"/>
</dbReference>
<evidence type="ECO:0000259" key="1">
    <source>
        <dbReference type="Pfam" id="PF01208"/>
    </source>
</evidence>
<organism evidence="2">
    <name type="scientific">Aerophobetes bacterium</name>
    <dbReference type="NCBI Taxonomy" id="2030807"/>
    <lineage>
        <taxon>Bacteria</taxon>
        <taxon>Candidatus Aerophobota</taxon>
    </lineage>
</organism>
<dbReference type="InterPro" id="IPR052024">
    <property type="entry name" value="Methanogen_methyltrans"/>
</dbReference>
<dbReference type="InterPro" id="IPR038071">
    <property type="entry name" value="UROD/MetE-like_sf"/>
</dbReference>
<dbReference type="PANTHER" id="PTHR47099">
    <property type="entry name" value="METHYLCOBAMIDE:COM METHYLTRANSFERASE MTBA"/>
    <property type="match status" value="1"/>
</dbReference>
<dbReference type="SUPFAM" id="SSF51726">
    <property type="entry name" value="UROD/MetE-like"/>
    <property type="match status" value="1"/>
</dbReference>
<dbReference type="Proteomes" id="UP000885660">
    <property type="component" value="Unassembled WGS sequence"/>
</dbReference>
<dbReference type="Gene3D" id="3.20.20.210">
    <property type="match status" value="1"/>
</dbReference>
<proteinExistence type="predicted"/>
<reference evidence="2" key="1">
    <citation type="journal article" date="2020" name="mSystems">
        <title>Genome- and Community-Level Interaction Insights into Carbon Utilization and Element Cycling Functions of Hydrothermarchaeota in Hydrothermal Sediment.</title>
        <authorList>
            <person name="Zhou Z."/>
            <person name="Liu Y."/>
            <person name="Xu W."/>
            <person name="Pan J."/>
            <person name="Luo Z.H."/>
            <person name="Li M."/>
        </authorList>
    </citation>
    <scope>NUCLEOTIDE SEQUENCE [LARGE SCALE GENOMIC DNA]</scope>
    <source>
        <strain evidence="2">HyVt-219</strain>
    </source>
</reference>
<evidence type="ECO:0000313" key="2">
    <source>
        <dbReference type="EMBL" id="HDN85377.1"/>
    </source>
</evidence>
<feature type="domain" description="Uroporphyrinogen decarboxylase (URO-D)" evidence="1">
    <location>
        <begin position="181"/>
        <end position="367"/>
    </location>
</feature>